<name>A0ABT1Q2A1_9ACTN</name>
<dbReference type="Gene3D" id="3.40.50.1110">
    <property type="entry name" value="SGNH hydrolase"/>
    <property type="match status" value="1"/>
</dbReference>
<gene>
    <name evidence="2" type="ORF">NGB36_26625</name>
</gene>
<proteinExistence type="predicted"/>
<dbReference type="InterPro" id="IPR013830">
    <property type="entry name" value="SGNH_hydro"/>
</dbReference>
<evidence type="ECO:0000313" key="2">
    <source>
        <dbReference type="EMBL" id="MCQ4084058.1"/>
    </source>
</evidence>
<accession>A0ABT1Q2A1</accession>
<dbReference type="InterPro" id="IPR036514">
    <property type="entry name" value="SGNH_hydro_sf"/>
</dbReference>
<dbReference type="EMBL" id="JANFNG010000029">
    <property type="protein sequence ID" value="MCQ4084058.1"/>
    <property type="molecule type" value="Genomic_DNA"/>
</dbReference>
<dbReference type="PANTHER" id="PTHR43784:SF2">
    <property type="entry name" value="GDSL-LIKE LIPASE_ACYLHYDROLASE, PUTATIVE (AFU_ORTHOLOGUE AFUA_2G00820)-RELATED"/>
    <property type="match status" value="1"/>
</dbReference>
<dbReference type="PANTHER" id="PTHR43784">
    <property type="entry name" value="GDSL-LIKE LIPASE/ACYLHYDROLASE, PUTATIVE (AFU_ORTHOLOGUE AFUA_2G00820)-RELATED"/>
    <property type="match status" value="1"/>
</dbReference>
<dbReference type="Proteomes" id="UP001057702">
    <property type="component" value="Unassembled WGS sequence"/>
</dbReference>
<reference evidence="2" key="1">
    <citation type="submission" date="2022-06" db="EMBL/GenBank/DDBJ databases">
        <title>Draft genome sequence of Streptomyces sp. RB6PN25 isolated from peat swamp forest in Thailand.</title>
        <authorList>
            <person name="Duangmal K."/>
            <person name="Klaysubun C."/>
        </authorList>
    </citation>
    <scope>NUCLEOTIDE SEQUENCE</scope>
    <source>
        <strain evidence="2">RB6PN25</strain>
    </source>
</reference>
<organism evidence="2 3">
    <name type="scientific">Streptomyces humicola</name>
    <dbReference type="NCBI Taxonomy" id="2953240"/>
    <lineage>
        <taxon>Bacteria</taxon>
        <taxon>Bacillati</taxon>
        <taxon>Actinomycetota</taxon>
        <taxon>Actinomycetes</taxon>
        <taxon>Kitasatosporales</taxon>
        <taxon>Streptomycetaceae</taxon>
        <taxon>Streptomyces</taxon>
    </lineage>
</organism>
<dbReference type="InterPro" id="IPR053140">
    <property type="entry name" value="GDSL_Rv0518-like"/>
</dbReference>
<sequence length="286" mass="30670">MTNQQRPNRFLTLVLALAPLVLLALIVLVTFLAMRTFAEEPTRFGVPIVPSSRAPIAFPTVPDPKRCPAIKPASAAPADGDVVVLGASIALGMRTSKGTETAWPHLLATRLRQAHIPIDVVNDSIGGERLLTDNAGHKCTSALLRQVPGLALPGVRTLILTDVINDIQQPPHVNSPQEIIAGLKRFVTRAHANGVRVIGTTITPYRGLSTYQTAGDRCRHEVNKAMRHDHLFDGLVDFSAALRDPSGTSRILSAYDSGDHLHPDDAGQDAMARAIPLQLLTSAPSV</sequence>
<dbReference type="Pfam" id="PF13472">
    <property type="entry name" value="Lipase_GDSL_2"/>
    <property type="match status" value="1"/>
</dbReference>
<dbReference type="SUPFAM" id="SSF52266">
    <property type="entry name" value="SGNH hydrolase"/>
    <property type="match status" value="1"/>
</dbReference>
<keyword evidence="3" id="KW-1185">Reference proteome</keyword>
<comment type="caution">
    <text evidence="2">The sequence shown here is derived from an EMBL/GenBank/DDBJ whole genome shotgun (WGS) entry which is preliminary data.</text>
</comment>
<evidence type="ECO:0000313" key="3">
    <source>
        <dbReference type="Proteomes" id="UP001057702"/>
    </source>
</evidence>
<feature type="domain" description="SGNH hydrolase-type esterase" evidence="1">
    <location>
        <begin position="84"/>
        <end position="269"/>
    </location>
</feature>
<evidence type="ECO:0000259" key="1">
    <source>
        <dbReference type="Pfam" id="PF13472"/>
    </source>
</evidence>
<dbReference type="RefSeq" id="WP_255923097.1">
    <property type="nucleotide sequence ID" value="NZ_JANFNG010000029.1"/>
</dbReference>
<protein>
    <submittedName>
        <fullName evidence="2">GDSL-type esterase/lipase family protein</fullName>
    </submittedName>
</protein>